<dbReference type="OMA" id="QWNALQR"/>
<dbReference type="AlphaFoldDB" id="A0A0N1I3Q7"/>
<reference evidence="1 2" key="1">
    <citation type="journal article" date="2015" name="PLoS Pathog.">
        <title>Leptomonas seymouri: Adaptations to the Dixenous Life Cycle Analyzed by Genome Sequencing, Transcriptome Profiling and Co-infection with Leishmania donovani.</title>
        <authorList>
            <person name="Kraeva N."/>
            <person name="Butenko A."/>
            <person name="Hlavacova J."/>
            <person name="Kostygov A."/>
            <person name="Myskova J."/>
            <person name="Grybchuk D."/>
            <person name="Lestinova T."/>
            <person name="Votypka J."/>
            <person name="Volf P."/>
            <person name="Opperdoes F."/>
            <person name="Flegontov P."/>
            <person name="Lukes J."/>
            <person name="Yurchenko V."/>
        </authorList>
    </citation>
    <scope>NUCLEOTIDE SEQUENCE [LARGE SCALE GENOMIC DNA]</scope>
    <source>
        <strain evidence="1 2">ATCC 30220</strain>
    </source>
</reference>
<organism evidence="1 2">
    <name type="scientific">Leptomonas seymouri</name>
    <dbReference type="NCBI Taxonomy" id="5684"/>
    <lineage>
        <taxon>Eukaryota</taxon>
        <taxon>Discoba</taxon>
        <taxon>Euglenozoa</taxon>
        <taxon>Kinetoplastea</taxon>
        <taxon>Metakinetoplastina</taxon>
        <taxon>Trypanosomatida</taxon>
        <taxon>Trypanosomatidae</taxon>
        <taxon>Leishmaniinae</taxon>
        <taxon>Leptomonas</taxon>
    </lineage>
</organism>
<comment type="caution">
    <text evidence="1">The sequence shown here is derived from an EMBL/GenBank/DDBJ whole genome shotgun (WGS) entry which is preliminary data.</text>
</comment>
<evidence type="ECO:0000313" key="1">
    <source>
        <dbReference type="EMBL" id="KPI86634.1"/>
    </source>
</evidence>
<keyword evidence="2" id="KW-1185">Reference proteome</keyword>
<dbReference type="Proteomes" id="UP000038009">
    <property type="component" value="Unassembled WGS sequence"/>
</dbReference>
<dbReference type="VEuPathDB" id="TriTrypDB:Lsey_0122_0220"/>
<evidence type="ECO:0000313" key="2">
    <source>
        <dbReference type="Proteomes" id="UP000038009"/>
    </source>
</evidence>
<proteinExistence type="predicted"/>
<sequence>MWQEEDTGPQKLRRLIEAGNYAEAEETVQYQQLCRQADLSGALEALAKDAANQWSFLQRAKAQSRVQEQSKALSAERAHLKRLLEAQNVRYKRSGAALVRFSEKGKEKLDSTPLNIPWEVLVLRDQEARFALQGNFAAAAESRRDAARAEHKHACASFAERYKILDRHVSRYSASLVAKESSAQEKDEFDMTTLQRKHAAGQQQVAMQVQHLEDGMLAAQRRTQQKIIMEQRTGGVSRATTSAAHRGAALEKRVYGDAYTVPSLCECYGPLLE</sequence>
<gene>
    <name evidence="1" type="ORF">ABL78_4312</name>
</gene>
<protein>
    <submittedName>
        <fullName evidence="1">Uncharacterized protein</fullName>
    </submittedName>
</protein>
<accession>A0A0N1I3Q7</accession>
<dbReference type="EMBL" id="LJSK01000122">
    <property type="protein sequence ID" value="KPI86634.1"/>
    <property type="molecule type" value="Genomic_DNA"/>
</dbReference>
<name>A0A0N1I3Q7_LEPSE</name>
<dbReference type="OrthoDB" id="265358at2759"/>